<sequence length="276" mass="29651">MTVEVRLTTTARLEEVLRLPVDAVSIGQEGCAAKLPARDTLRQAVDRITATGRRAGLVLPAAWQRTGAQLVDLAADLAQRVPLTLTVNDLGTAAALAGSGQELAAGLALMPGRPHDAAQAPRRPLQPPVFEDAYLQELKGFGIRTLETEAEADVPDRPGWQVRRLIDVTPLAWARSCPTARHHQLAPPHCADTCDQPIDLVATHRWQLGHGHREPIPMADRPAQVPLTVYGNAVYATTPTAHAGDNNVIIDARFYSPDALTERLATVRPSVSAASL</sequence>
<keyword evidence="2" id="KW-1185">Reference proteome</keyword>
<evidence type="ECO:0000313" key="1">
    <source>
        <dbReference type="EMBL" id="GAA5216138.1"/>
    </source>
</evidence>
<dbReference type="Proteomes" id="UP001499878">
    <property type="component" value="Unassembled WGS sequence"/>
</dbReference>
<protein>
    <submittedName>
        <fullName evidence="1">Uncharacterized protein</fullName>
    </submittedName>
</protein>
<dbReference type="RefSeq" id="WP_345637155.1">
    <property type="nucleotide sequence ID" value="NZ_BAABJR010000024.1"/>
</dbReference>
<comment type="caution">
    <text evidence="1">The sequence shown here is derived from an EMBL/GenBank/DDBJ whole genome shotgun (WGS) entry which is preliminary data.</text>
</comment>
<proteinExistence type="predicted"/>
<gene>
    <name evidence="1" type="ORF">GCM10023323_68000</name>
</gene>
<accession>A0ABP9TCC5</accession>
<name>A0ABP9TCC5_9ACTN</name>
<evidence type="ECO:0000313" key="2">
    <source>
        <dbReference type="Proteomes" id="UP001499878"/>
    </source>
</evidence>
<reference evidence="2" key="1">
    <citation type="journal article" date="2019" name="Int. J. Syst. Evol. Microbiol.">
        <title>The Global Catalogue of Microorganisms (GCM) 10K type strain sequencing project: providing services to taxonomists for standard genome sequencing and annotation.</title>
        <authorList>
            <consortium name="The Broad Institute Genomics Platform"/>
            <consortium name="The Broad Institute Genome Sequencing Center for Infectious Disease"/>
            <person name="Wu L."/>
            <person name="Ma J."/>
        </authorList>
    </citation>
    <scope>NUCLEOTIDE SEQUENCE [LARGE SCALE GENOMIC DNA]</scope>
    <source>
        <strain evidence="2">JCM 18306</strain>
    </source>
</reference>
<organism evidence="1 2">
    <name type="scientific">Streptomyces thinghirensis</name>
    <dbReference type="NCBI Taxonomy" id="551547"/>
    <lineage>
        <taxon>Bacteria</taxon>
        <taxon>Bacillati</taxon>
        <taxon>Actinomycetota</taxon>
        <taxon>Actinomycetes</taxon>
        <taxon>Kitasatosporales</taxon>
        <taxon>Streptomycetaceae</taxon>
        <taxon>Streptomyces</taxon>
    </lineage>
</organism>
<dbReference type="EMBL" id="BAABJR010000024">
    <property type="protein sequence ID" value="GAA5216138.1"/>
    <property type="molecule type" value="Genomic_DNA"/>
</dbReference>